<sequence length="301" mass="32552">MPSALSAARPAAVALVLLAAVVLTGFVLYAFWPAGVALGLGLGIVAVLAIGARMQVSERALPADEDLAAQLGIELFQAPQPVEERPAAVVAEPAEEQEQEAEQEQEQEQEAEQAPVAEVAPVAERRPVLRPAEVRPARSRPARVRPAKQRPAAVEPVVASVVAEPAEPAEAEDDAEDALAPAPVLHAQPDVLYFTSDEDPDESEPRLVVADPVRTDLEHLKEELGDDYRDFARAARLVVSTQYASAARLQRDLDLPYSRARRLLADLEQQHFVGPATGSLPRQVLMPKERLPEVERLLTEA</sequence>
<dbReference type="Pfam" id="PF09397">
    <property type="entry name" value="FtsK_gamma"/>
    <property type="match status" value="1"/>
</dbReference>
<evidence type="ECO:0000256" key="1">
    <source>
        <dbReference type="SAM" id="MobiDB-lite"/>
    </source>
</evidence>
<feature type="compositionally biased region" description="Low complexity" evidence="1">
    <location>
        <begin position="112"/>
        <end position="122"/>
    </location>
</feature>
<feature type="transmembrane region" description="Helical" evidence="2">
    <location>
        <begin position="38"/>
        <end position="56"/>
    </location>
</feature>
<comment type="caution">
    <text evidence="4">The sequence shown here is derived from an EMBL/GenBank/DDBJ whole genome shotgun (WGS) entry which is preliminary data.</text>
</comment>
<evidence type="ECO:0000313" key="4">
    <source>
        <dbReference type="EMBL" id="GAA4742676.1"/>
    </source>
</evidence>
<feature type="compositionally biased region" description="Basic and acidic residues" evidence="1">
    <location>
        <begin position="123"/>
        <end position="136"/>
    </location>
</feature>
<reference evidence="5" key="1">
    <citation type="journal article" date="2019" name="Int. J. Syst. Evol. Microbiol.">
        <title>The Global Catalogue of Microorganisms (GCM) 10K type strain sequencing project: providing services to taxonomists for standard genome sequencing and annotation.</title>
        <authorList>
            <consortium name="The Broad Institute Genomics Platform"/>
            <consortium name="The Broad Institute Genome Sequencing Center for Infectious Disease"/>
            <person name="Wu L."/>
            <person name="Ma J."/>
        </authorList>
    </citation>
    <scope>NUCLEOTIDE SEQUENCE [LARGE SCALE GENOMIC DNA]</scope>
    <source>
        <strain evidence="5">JCM 19015</strain>
    </source>
</reference>
<feature type="compositionally biased region" description="Basic residues" evidence="1">
    <location>
        <begin position="137"/>
        <end position="148"/>
    </location>
</feature>
<evidence type="ECO:0000259" key="3">
    <source>
        <dbReference type="SMART" id="SM00843"/>
    </source>
</evidence>
<keyword evidence="2" id="KW-0472">Membrane</keyword>
<feature type="compositionally biased region" description="Acidic residues" evidence="1">
    <location>
        <begin position="93"/>
        <end position="111"/>
    </location>
</feature>
<organism evidence="4 5">
    <name type="scientific">Amnibacterium soli</name>
    <dbReference type="NCBI Taxonomy" id="1282736"/>
    <lineage>
        <taxon>Bacteria</taxon>
        <taxon>Bacillati</taxon>
        <taxon>Actinomycetota</taxon>
        <taxon>Actinomycetes</taxon>
        <taxon>Micrococcales</taxon>
        <taxon>Microbacteriaceae</taxon>
        <taxon>Amnibacterium</taxon>
    </lineage>
</organism>
<keyword evidence="5" id="KW-1185">Reference proteome</keyword>
<keyword evidence="2" id="KW-1133">Transmembrane helix</keyword>
<evidence type="ECO:0000313" key="5">
    <source>
        <dbReference type="Proteomes" id="UP001500121"/>
    </source>
</evidence>
<evidence type="ECO:0000256" key="2">
    <source>
        <dbReference type="SAM" id="Phobius"/>
    </source>
</evidence>
<gene>
    <name evidence="4" type="ORF">GCM10025783_12610</name>
</gene>
<name>A0ABP8YZW6_9MICO</name>
<dbReference type="EMBL" id="BAABLP010000002">
    <property type="protein sequence ID" value="GAA4742676.1"/>
    <property type="molecule type" value="Genomic_DNA"/>
</dbReference>
<feature type="transmembrane region" description="Helical" evidence="2">
    <location>
        <begin position="12"/>
        <end position="32"/>
    </location>
</feature>
<feature type="domain" description="FtsK gamma" evidence="3">
    <location>
        <begin position="226"/>
        <end position="289"/>
    </location>
</feature>
<protein>
    <recommendedName>
        <fullName evidence="3">FtsK gamma domain-containing protein</fullName>
    </recommendedName>
</protein>
<proteinExistence type="predicted"/>
<keyword evidence="2" id="KW-0812">Transmembrane</keyword>
<dbReference type="SUPFAM" id="SSF46785">
    <property type="entry name" value="Winged helix' DNA-binding domain"/>
    <property type="match status" value="1"/>
</dbReference>
<dbReference type="SMART" id="SM00843">
    <property type="entry name" value="Ftsk_gamma"/>
    <property type="match status" value="1"/>
</dbReference>
<dbReference type="InterPro" id="IPR018541">
    <property type="entry name" value="Ftsk_gamma"/>
</dbReference>
<accession>A0ABP8YZW6</accession>
<dbReference type="InterPro" id="IPR036388">
    <property type="entry name" value="WH-like_DNA-bd_sf"/>
</dbReference>
<dbReference type="InterPro" id="IPR036390">
    <property type="entry name" value="WH_DNA-bd_sf"/>
</dbReference>
<dbReference type="Gene3D" id="1.10.10.10">
    <property type="entry name" value="Winged helix-like DNA-binding domain superfamily/Winged helix DNA-binding domain"/>
    <property type="match status" value="1"/>
</dbReference>
<dbReference type="RefSeq" id="WP_345480187.1">
    <property type="nucleotide sequence ID" value="NZ_BAABLP010000002.1"/>
</dbReference>
<feature type="region of interest" description="Disordered" evidence="1">
    <location>
        <begin position="84"/>
        <end position="158"/>
    </location>
</feature>
<dbReference type="Proteomes" id="UP001500121">
    <property type="component" value="Unassembled WGS sequence"/>
</dbReference>